<comment type="caution">
    <text evidence="8">The sequence shown here is derived from an EMBL/GenBank/DDBJ whole genome shotgun (WGS) entry which is preliminary data.</text>
</comment>
<dbReference type="FunFam" id="1.25.40.440:FF:000002">
    <property type="entry name" value="Nuclear pore complex protein NUP155"/>
    <property type="match status" value="1"/>
</dbReference>
<dbReference type="Proteomes" id="UP000623129">
    <property type="component" value="Unassembled WGS sequence"/>
</dbReference>
<dbReference type="Gene3D" id="1.25.40.450">
    <property type="entry name" value="Nucleoporin, helical domain, N-terminal subdomain"/>
    <property type="match status" value="1"/>
</dbReference>
<dbReference type="GO" id="GO:0036228">
    <property type="term" value="P:protein localization to nuclear inner membrane"/>
    <property type="evidence" value="ECO:0007669"/>
    <property type="project" value="TreeGrafter"/>
</dbReference>
<keyword evidence="3" id="KW-0813">Transport</keyword>
<dbReference type="FunFam" id="1.20.120.1880:FF:000002">
    <property type="entry name" value="Nuclear pore complex protein NUP155"/>
    <property type="match status" value="1"/>
</dbReference>
<dbReference type="InterPro" id="IPR014908">
    <property type="entry name" value="Nucleoporin_Nup133/Nup155_N"/>
</dbReference>
<reference evidence="8" key="1">
    <citation type="submission" date="2020-01" db="EMBL/GenBank/DDBJ databases">
        <title>Genome sequence of Kobresia littledalei, the first chromosome-level genome in the family Cyperaceae.</title>
        <authorList>
            <person name="Qu G."/>
        </authorList>
    </citation>
    <scope>NUCLEOTIDE SEQUENCE</scope>
    <source>
        <strain evidence="8">C.B.Clarke</strain>
        <tissue evidence="8">Leaf</tissue>
    </source>
</reference>
<evidence type="ECO:0000256" key="1">
    <source>
        <dbReference type="ARBA" id="ARBA00004123"/>
    </source>
</evidence>
<evidence type="ECO:0000259" key="7">
    <source>
        <dbReference type="Pfam" id="PF08801"/>
    </source>
</evidence>
<dbReference type="EMBL" id="SWLB01000011">
    <property type="protein sequence ID" value="KAF3332425.1"/>
    <property type="molecule type" value="Genomic_DNA"/>
</dbReference>
<organism evidence="8 9">
    <name type="scientific">Carex littledalei</name>
    <dbReference type="NCBI Taxonomy" id="544730"/>
    <lineage>
        <taxon>Eukaryota</taxon>
        <taxon>Viridiplantae</taxon>
        <taxon>Streptophyta</taxon>
        <taxon>Embryophyta</taxon>
        <taxon>Tracheophyta</taxon>
        <taxon>Spermatophyta</taxon>
        <taxon>Magnoliopsida</taxon>
        <taxon>Liliopsida</taxon>
        <taxon>Poales</taxon>
        <taxon>Cyperaceae</taxon>
        <taxon>Cyperoideae</taxon>
        <taxon>Cariceae</taxon>
        <taxon>Carex</taxon>
        <taxon>Carex subgen. Euthyceras</taxon>
    </lineage>
</organism>
<dbReference type="Pfam" id="PF03177">
    <property type="entry name" value="Nucleoporin_C"/>
    <property type="match status" value="1"/>
</dbReference>
<dbReference type="InterPro" id="IPR004870">
    <property type="entry name" value="Nucleoporin_Nup155"/>
</dbReference>
<feature type="domain" description="Nucleoporin Nup133/Nup155-like C-terminal" evidence="6">
    <location>
        <begin position="628"/>
        <end position="1313"/>
    </location>
</feature>
<dbReference type="Gene3D" id="1.20.58.1780">
    <property type="match status" value="1"/>
</dbReference>
<proteinExistence type="inferred from homology"/>
<feature type="compositionally biased region" description="Polar residues" evidence="5">
    <location>
        <begin position="408"/>
        <end position="421"/>
    </location>
</feature>
<dbReference type="GO" id="GO:0006606">
    <property type="term" value="P:protein import into nucleus"/>
    <property type="evidence" value="ECO:0007669"/>
    <property type="project" value="TreeGrafter"/>
</dbReference>
<dbReference type="Gene3D" id="1.20.120.1880">
    <property type="entry name" value="Nucleoporin, helical C-terminal domain"/>
    <property type="match status" value="1"/>
</dbReference>
<evidence type="ECO:0000313" key="8">
    <source>
        <dbReference type="EMBL" id="KAF3332425.1"/>
    </source>
</evidence>
<feature type="region of interest" description="Disordered" evidence="5">
    <location>
        <begin position="408"/>
        <end position="429"/>
    </location>
</feature>
<dbReference type="PANTHER" id="PTHR10350">
    <property type="entry name" value="NUCLEAR PORE COMPLEX PROTEIN NUP155"/>
    <property type="match status" value="1"/>
</dbReference>
<sequence length="1390" mass="152861">MAPEDDIVRPDVASAGLHVSERIGQDVASTQLDLEESLEASRYASHPYSAHPKDWPALVEVSELRELPSVLVERYHSVGEVTTLCGMFPEIHRAWASVDNSMFIWRYDKWDGQCKEHNEEQAVLAVGLAKAKPGVFVEAIQYLLVLATPIELVLVGVCCASGGDGMDPYADLALQPLPEYRIPCDGAEAVCITSTDTGRIFMAARDGQIYELLYTNGSGWQKRFRIVCMTSSVLMRFLPTSYIFGAADPIIQMVIDNERHILYARTEGTKLQAYDLGENGLGQLRKIAEEKNLIDPRETNHRARRAAGPRSSIACISPLSLTESKRLNLVAVLSDGKRLYFSSFGLNNTNAQRPTCLKVIATRPPPPPVPGRSHQPDNLAIKADSAFYSVGTLILSDSSGSAGSSLITVQRDSSQSTTQPPAASLYGTGASGAVRNSRALREVVSTSVTNGWVLCAADVLPSGNNASMVQSLYRDVIPSKGLGSEPIDARAVLRLWARGDLSTQHILPRRRFVIFSNMGLAEVMCNRPVDILSRLFDRNAPRLQIEEFFNRYGPGEAAAMCLILASQLLFDEEEIVSNMVRARAAEAFDDPGLVGTAQAGAGSRPPSTANGGFSMGQVVVQEPGPAFSGAYEGLCLCASRLLLPVWEFPVVVVRGHLDNNAEAGVAVCRLPVGTMRALEGKLRNLEHFLRVRRDERKGLYGYVASMGEYSGGILYGRSVGSAKRQRPLYSSSELVAMEVRAMECLRRLLRRSSEALYLLQLVSQHNITRLVQQLDPASRQKLGQLTFHQLVCSDEGDRTASKLISNLMEYYVGPERSSSLDDISTKLREGCPSYFNQAEHNFFMAVDKLERASLTNQPDERQKLAKDAFEVVKIIPDSVDLASLCKRFENLRFYEAVVRLPLQKAQNLESNPSSNPRAIEECYEIVTNALRNLQGSGVHSMDPASRSRYTKQVIQLSMEQSSTAFREHIYHTLIDLGLENELLEFGGSDLVAFLQSGGTHRRSHETRPGGVYMMEASTGPGSTKYLNLLAKYYVLKGQHREAAQVLLRLAESHSTGPESPTLEQRHQYLSNAVLQAKTANVSGGPTRNLTDEGFLGILEDKLTVLGLQMRIRDEFELMASRSRPVGGEQGDASPSSSLPMDAEDVAAKAKELSLNLKSINQLYNDYALPYKLWEVCLEILNFANNTGEMVGRVVMETWARLLDQCLSNGGVKEACAVLKRVGPKLYVGDGACLPLDSICLHLEKAAMERLSKGIELVGDEDVARALIVACGGAYEPVVAVYDKLLTNGAVVPSLTLKLRLLRSILVVLCEWASTVTGSTTLTYSGAFWMDRTSVINQGVRDKIISLANRYMTEVRRLPLPQSQTETIFQGFHDLRSNSYPLLTLDFDISF</sequence>
<comment type="similarity">
    <text evidence="2">Belongs to the non-repetitive/WGA-negative nucleoporin family.</text>
</comment>
<evidence type="ECO:0000256" key="5">
    <source>
        <dbReference type="SAM" id="MobiDB-lite"/>
    </source>
</evidence>
<dbReference type="InterPro" id="IPR007187">
    <property type="entry name" value="Nucleoporin_Nup133/Nup155_C"/>
</dbReference>
<dbReference type="GO" id="GO:0044611">
    <property type="term" value="C:nuclear pore inner ring"/>
    <property type="evidence" value="ECO:0007669"/>
    <property type="project" value="TreeGrafter"/>
</dbReference>
<dbReference type="InterPro" id="IPR042533">
    <property type="entry name" value="Nucleoporin_Nup155_C_1"/>
</dbReference>
<dbReference type="InterPro" id="IPR042537">
    <property type="entry name" value="Nucleoporin_Nup155_C_2"/>
</dbReference>
<evidence type="ECO:0000256" key="4">
    <source>
        <dbReference type="ARBA" id="ARBA00023242"/>
    </source>
</evidence>
<comment type="subcellular location">
    <subcellularLocation>
        <location evidence="1">Nucleus</location>
    </subcellularLocation>
</comment>
<evidence type="ECO:0000313" key="9">
    <source>
        <dbReference type="Proteomes" id="UP000623129"/>
    </source>
</evidence>
<dbReference type="PANTHER" id="PTHR10350:SF6">
    <property type="entry name" value="NUCLEAR PORE COMPLEX PROTEIN NUP155"/>
    <property type="match status" value="1"/>
</dbReference>
<dbReference type="InterPro" id="IPR042538">
    <property type="entry name" value="Nucleoporin_Nup155_C_3"/>
</dbReference>
<keyword evidence="9" id="KW-1185">Reference proteome</keyword>
<evidence type="ECO:0000256" key="2">
    <source>
        <dbReference type="ARBA" id="ARBA00007373"/>
    </source>
</evidence>
<evidence type="ECO:0000259" key="6">
    <source>
        <dbReference type="Pfam" id="PF03177"/>
    </source>
</evidence>
<accession>A0A833QTK7</accession>
<dbReference type="GO" id="GO:0006405">
    <property type="term" value="P:RNA export from nucleus"/>
    <property type="evidence" value="ECO:0007669"/>
    <property type="project" value="TreeGrafter"/>
</dbReference>
<gene>
    <name evidence="8" type="ORF">FCM35_KLT02002</name>
</gene>
<evidence type="ECO:0000256" key="3">
    <source>
        <dbReference type="ARBA" id="ARBA00022448"/>
    </source>
</evidence>
<dbReference type="GO" id="GO:0017056">
    <property type="term" value="F:structural constituent of nuclear pore"/>
    <property type="evidence" value="ECO:0007669"/>
    <property type="project" value="InterPro"/>
</dbReference>
<dbReference type="Pfam" id="PF08801">
    <property type="entry name" value="Nucleoporin_N"/>
    <property type="match status" value="1"/>
</dbReference>
<dbReference type="Gene3D" id="1.25.40.440">
    <property type="entry name" value="Nucleoporin, helical domain, central subdomain"/>
    <property type="match status" value="1"/>
</dbReference>
<dbReference type="OrthoDB" id="338970at2759"/>
<keyword evidence="4" id="KW-0539">Nucleus</keyword>
<protein>
    <submittedName>
        <fullName evidence="8">Nuclear pore complex protein Nup155</fullName>
    </submittedName>
</protein>
<name>A0A833QTK7_9POAL</name>
<feature type="domain" description="Nucleoporin Nup133/Nup155-like N-terminal" evidence="7">
    <location>
        <begin position="55"/>
        <end position="404"/>
    </location>
</feature>
<dbReference type="GO" id="GO:0000972">
    <property type="term" value="P:transcription-dependent tethering of RNA polymerase II gene DNA at nuclear periphery"/>
    <property type="evidence" value="ECO:0007669"/>
    <property type="project" value="TreeGrafter"/>
</dbReference>